<dbReference type="PANTHER" id="PTHR43245">
    <property type="entry name" value="BIFUNCTIONAL POLYMYXIN RESISTANCE PROTEIN ARNA"/>
    <property type="match status" value="1"/>
</dbReference>
<name>A0ABV5KT99_9BACL</name>
<reference evidence="2 3" key="1">
    <citation type="submission" date="2024-09" db="EMBL/GenBank/DDBJ databases">
        <authorList>
            <person name="Sun Q."/>
            <person name="Mori K."/>
        </authorList>
    </citation>
    <scope>NUCLEOTIDE SEQUENCE [LARGE SCALE GENOMIC DNA]</scope>
    <source>
        <strain evidence="2 3">TISTR 2452</strain>
    </source>
</reference>
<dbReference type="InterPro" id="IPR050177">
    <property type="entry name" value="Lipid_A_modif_metabolic_enz"/>
</dbReference>
<evidence type="ECO:0000313" key="2">
    <source>
        <dbReference type="EMBL" id="MFB9328460.1"/>
    </source>
</evidence>
<feature type="domain" description="NAD-dependent epimerase/dehydratase" evidence="1">
    <location>
        <begin position="4"/>
        <end position="213"/>
    </location>
</feature>
<accession>A0ABV5KT99</accession>
<dbReference type="Gene3D" id="3.40.50.720">
    <property type="entry name" value="NAD(P)-binding Rossmann-like Domain"/>
    <property type="match status" value="1"/>
</dbReference>
<dbReference type="EMBL" id="JBHMDO010000033">
    <property type="protein sequence ID" value="MFB9328460.1"/>
    <property type="molecule type" value="Genomic_DNA"/>
</dbReference>
<dbReference type="SUPFAM" id="SSF51735">
    <property type="entry name" value="NAD(P)-binding Rossmann-fold domains"/>
    <property type="match status" value="1"/>
</dbReference>
<dbReference type="RefSeq" id="WP_377497772.1">
    <property type="nucleotide sequence ID" value="NZ_JBHMDO010000033.1"/>
</dbReference>
<evidence type="ECO:0000313" key="3">
    <source>
        <dbReference type="Proteomes" id="UP001589747"/>
    </source>
</evidence>
<protein>
    <submittedName>
        <fullName evidence="2">NAD-dependent epimerase/dehydratase family protein</fullName>
    </submittedName>
</protein>
<comment type="caution">
    <text evidence="2">The sequence shown here is derived from an EMBL/GenBank/DDBJ whole genome shotgun (WGS) entry which is preliminary data.</text>
</comment>
<dbReference type="PANTHER" id="PTHR43245:SF13">
    <property type="entry name" value="UDP-D-APIOSE_UDP-D-XYLOSE SYNTHASE 2"/>
    <property type="match status" value="1"/>
</dbReference>
<evidence type="ECO:0000259" key="1">
    <source>
        <dbReference type="Pfam" id="PF01370"/>
    </source>
</evidence>
<organism evidence="2 3">
    <name type="scientific">Paenibacillus aurantiacus</name>
    <dbReference type="NCBI Taxonomy" id="1936118"/>
    <lineage>
        <taxon>Bacteria</taxon>
        <taxon>Bacillati</taxon>
        <taxon>Bacillota</taxon>
        <taxon>Bacilli</taxon>
        <taxon>Bacillales</taxon>
        <taxon>Paenibacillaceae</taxon>
        <taxon>Paenibacillus</taxon>
    </lineage>
</organism>
<sequence>MDLLILGGTKFLGKHIVEVALRHGHRVTLFHRGMTNPGLFPDSEHIHGDRDGGLDALAGRKWDVVVDTSGYVPRVVRQSAQLLAGCADQYVFISSVSVYADFSVLNLDEDAPLLALEDPAEENVAAHYGALKAGCEEEVREAFGERALVIRPGLIVGPDDPTDRFAYWPWRFMTGGDVIVPGVPAKSIQFIDVRDLAEWTLRLVEAGTGGTFNATQPAGRVTTGALVQACRQASAAESNPIWVEETFLHEHGVTEWVELPLWVSAKMNWPGFMAVNVDRAMQAGLACRPLSETVAATLDWCRDSRPEGEWRAGLDADKERTLLRIYAERG</sequence>
<dbReference type="InterPro" id="IPR036291">
    <property type="entry name" value="NAD(P)-bd_dom_sf"/>
</dbReference>
<dbReference type="Proteomes" id="UP001589747">
    <property type="component" value="Unassembled WGS sequence"/>
</dbReference>
<proteinExistence type="predicted"/>
<dbReference type="InterPro" id="IPR001509">
    <property type="entry name" value="Epimerase_deHydtase"/>
</dbReference>
<gene>
    <name evidence="2" type="ORF">ACFFSY_21215</name>
</gene>
<dbReference type="Pfam" id="PF01370">
    <property type="entry name" value="Epimerase"/>
    <property type="match status" value="1"/>
</dbReference>
<keyword evidence="3" id="KW-1185">Reference proteome</keyword>